<evidence type="ECO:0000256" key="1">
    <source>
        <dbReference type="ARBA" id="ARBA00004651"/>
    </source>
</evidence>
<evidence type="ECO:0000256" key="4">
    <source>
        <dbReference type="ARBA" id="ARBA00022989"/>
    </source>
</evidence>
<reference evidence="8" key="1">
    <citation type="submission" date="2023-06" db="EMBL/GenBank/DDBJ databases">
        <title>Genome sequence of Methanosarcinaceae archaeon Ag5.</title>
        <authorList>
            <person name="Protasov E."/>
            <person name="Platt K."/>
            <person name="Poehlein A."/>
            <person name="Daniel R."/>
            <person name="Brune A."/>
        </authorList>
    </citation>
    <scope>NUCLEOTIDE SEQUENCE</scope>
    <source>
        <strain evidence="8">Ag5</strain>
    </source>
</reference>
<gene>
    <name evidence="8" type="ORF">MsAg5_10140</name>
</gene>
<comment type="subcellular location">
    <subcellularLocation>
        <location evidence="1">Cell membrane</location>
        <topology evidence="1">Multi-pass membrane protein</topology>
    </subcellularLocation>
</comment>
<evidence type="ECO:0000256" key="6">
    <source>
        <dbReference type="SAM" id="Phobius"/>
    </source>
</evidence>
<feature type="transmembrane region" description="Helical" evidence="6">
    <location>
        <begin position="222"/>
        <end position="244"/>
    </location>
</feature>
<organism evidence="8 9">
    <name type="scientific">Methanolapillus africanus</name>
    <dbReference type="NCBI Taxonomy" id="3028297"/>
    <lineage>
        <taxon>Archaea</taxon>
        <taxon>Methanobacteriati</taxon>
        <taxon>Methanobacteriota</taxon>
        <taxon>Stenosarchaea group</taxon>
        <taxon>Methanomicrobia</taxon>
        <taxon>Methanosarcinales</taxon>
        <taxon>Methanosarcinaceae</taxon>
        <taxon>Methanolapillus</taxon>
    </lineage>
</organism>
<accession>A0AAE4MJL8</accession>
<dbReference type="RefSeq" id="WP_338099555.1">
    <property type="nucleotide sequence ID" value="NZ_JAWDKD010000018.1"/>
</dbReference>
<protein>
    <recommendedName>
        <fullName evidence="7">Type II secretion system protein GspF domain-containing protein</fullName>
    </recommendedName>
</protein>
<name>A0AAE4MJL8_9EURY</name>
<dbReference type="InterPro" id="IPR018076">
    <property type="entry name" value="T2SS_GspF_dom"/>
</dbReference>
<dbReference type="InterPro" id="IPR056569">
    <property type="entry name" value="ArlJ-like"/>
</dbReference>
<dbReference type="Gene3D" id="1.20.81.30">
    <property type="entry name" value="Type II secretion system (T2SS), domain F"/>
    <property type="match status" value="1"/>
</dbReference>
<evidence type="ECO:0000313" key="8">
    <source>
        <dbReference type="EMBL" id="MDV0447139.1"/>
    </source>
</evidence>
<dbReference type="PANTHER" id="PTHR35402:SF1">
    <property type="entry name" value="TYPE II SECRETION SYSTEM PROTEIN GSPF DOMAIN-CONTAINING PROTEIN"/>
    <property type="match status" value="1"/>
</dbReference>
<dbReference type="Pfam" id="PF00482">
    <property type="entry name" value="T2SSF"/>
    <property type="match status" value="1"/>
</dbReference>
<keyword evidence="3 6" id="KW-0812">Transmembrane</keyword>
<dbReference type="PANTHER" id="PTHR35402">
    <property type="entry name" value="INTEGRAL MEMBRANE PROTEIN-RELATED"/>
    <property type="match status" value="1"/>
</dbReference>
<evidence type="ECO:0000256" key="2">
    <source>
        <dbReference type="ARBA" id="ARBA00022475"/>
    </source>
</evidence>
<feature type="transmembrane region" description="Helical" evidence="6">
    <location>
        <begin position="77"/>
        <end position="97"/>
    </location>
</feature>
<evidence type="ECO:0000256" key="3">
    <source>
        <dbReference type="ARBA" id="ARBA00022692"/>
    </source>
</evidence>
<dbReference type="AlphaFoldDB" id="A0AAE4MJL8"/>
<dbReference type="Proteomes" id="UP001271789">
    <property type="component" value="Unassembled WGS sequence"/>
</dbReference>
<keyword evidence="4 6" id="KW-1133">Transmembrane helix</keyword>
<feature type="transmembrane region" description="Helical" evidence="6">
    <location>
        <begin position="294"/>
        <end position="315"/>
    </location>
</feature>
<keyword evidence="2" id="KW-1003">Cell membrane</keyword>
<dbReference type="InterPro" id="IPR042094">
    <property type="entry name" value="T2SS_GspF_sf"/>
</dbReference>
<feature type="transmembrane region" description="Helical" evidence="6">
    <location>
        <begin position="43"/>
        <end position="65"/>
    </location>
</feature>
<feature type="transmembrane region" description="Helical" evidence="6">
    <location>
        <begin position="264"/>
        <end position="282"/>
    </location>
</feature>
<feature type="domain" description="Type II secretion system protein GspF" evidence="7">
    <location>
        <begin position="116"/>
        <end position="240"/>
    </location>
</feature>
<comment type="caution">
    <text evidence="8">The sequence shown here is derived from an EMBL/GenBank/DDBJ whole genome shotgun (WGS) entry which is preliminary data.</text>
</comment>
<evidence type="ECO:0000259" key="7">
    <source>
        <dbReference type="Pfam" id="PF00482"/>
    </source>
</evidence>
<dbReference type="EMBL" id="JAWDKD010000018">
    <property type="protein sequence ID" value="MDV0447139.1"/>
    <property type="molecule type" value="Genomic_DNA"/>
</dbReference>
<keyword evidence="9" id="KW-1185">Reference proteome</keyword>
<proteinExistence type="predicted"/>
<evidence type="ECO:0000256" key="5">
    <source>
        <dbReference type="ARBA" id="ARBA00023136"/>
    </source>
</evidence>
<sequence>MKKSETFDTEISVLRKLNKREKYGFWMDLFKNPMSFFEQNTKYSIAIGFIFLIPFATVVGTIHLLPEMPPILKEAAGSLEIMATASFLILFFPMIYFEDKKRRKIDFVEEKMPGLLRDLSTLVENGLTVQEALLSLSDPPNNFFLKEIRLISLKMRAGISFEKCLDDFGKRYQSKLIRRAASVIGAAEKSGGRPALSVGSAAFDLQELVNAKKERESKQNTYGVILFISFFIFLGIAVLLVRQFTDLYSSASAFITSGSVSDMAILIGRLLLIQAFFLGLFAGKLKTGTIASGLKYSGLLMAAVCISFAAGTDIFN</sequence>
<keyword evidence="5 6" id="KW-0472">Membrane</keyword>
<dbReference type="GO" id="GO:0005886">
    <property type="term" value="C:plasma membrane"/>
    <property type="evidence" value="ECO:0007669"/>
    <property type="project" value="UniProtKB-SubCell"/>
</dbReference>
<evidence type="ECO:0000313" key="9">
    <source>
        <dbReference type="Proteomes" id="UP001271789"/>
    </source>
</evidence>